<evidence type="ECO:0000313" key="7">
    <source>
        <dbReference type="Proteomes" id="UP001224775"/>
    </source>
</evidence>
<dbReference type="PROSITE" id="PS01360">
    <property type="entry name" value="ZF_MYND_1"/>
    <property type="match status" value="1"/>
</dbReference>
<keyword evidence="3" id="KW-0862">Zinc</keyword>
<dbReference type="PANTHER" id="PTHR10237:SF14">
    <property type="entry name" value="MYND-TYPE DOMAIN-CONTAINING PROTEIN"/>
    <property type="match status" value="1"/>
</dbReference>
<feature type="domain" description="MYND-type" evidence="5">
    <location>
        <begin position="295"/>
        <end position="339"/>
    </location>
</feature>
<dbReference type="GO" id="GO:0000981">
    <property type="term" value="F:DNA-binding transcription factor activity, RNA polymerase II-specific"/>
    <property type="evidence" value="ECO:0007669"/>
    <property type="project" value="TreeGrafter"/>
</dbReference>
<comment type="caution">
    <text evidence="6">The sequence shown here is derived from an EMBL/GenBank/DDBJ whole genome shotgun (WGS) entry which is preliminary data.</text>
</comment>
<organism evidence="6 7">
    <name type="scientific">Skeletonema marinoi</name>
    <dbReference type="NCBI Taxonomy" id="267567"/>
    <lineage>
        <taxon>Eukaryota</taxon>
        <taxon>Sar</taxon>
        <taxon>Stramenopiles</taxon>
        <taxon>Ochrophyta</taxon>
        <taxon>Bacillariophyta</taxon>
        <taxon>Coscinodiscophyceae</taxon>
        <taxon>Thalassiosirophycidae</taxon>
        <taxon>Thalassiosirales</taxon>
        <taxon>Skeletonemataceae</taxon>
        <taxon>Skeletonema</taxon>
        <taxon>Skeletonema marinoi-dohrnii complex</taxon>
    </lineage>
</organism>
<dbReference type="AlphaFoldDB" id="A0AAD9DC75"/>
<dbReference type="PROSITE" id="PS50865">
    <property type="entry name" value="ZF_MYND_2"/>
    <property type="match status" value="1"/>
</dbReference>
<evidence type="ECO:0000256" key="1">
    <source>
        <dbReference type="ARBA" id="ARBA00022723"/>
    </source>
</evidence>
<sequence length="554" mass="62750">MTVNITLPNGRTVNTGTKEGANYFIQDPSGPFEFFSQNLEHLKQVCDRIYQRRNKTPTPQEINEIGLLYTVASQLAENADYDVFAKIPVKEIHVYMEHVMVEIGRMTEANSNWARTGVLTHYHEQMLLEGLIGLAMQRVPIKLAFEMDFFGTLAMFASAPSTVAEDPAETITMIVANVAISTLVYKEDLPSTAKVFAKLESCGMLEQFIRLSVVCPMSSPGVLKCYDQLHACTSFIEKKFTEDQPCGKACREILGKSSLNRHPVVGKLRMIASFTNWIEKRADMPKEMRDGYRYCRKCNKMEHSPEFQRSLQKCSRCKSAWYCSRECQVGDWKAHKPFCRAVTSKASKVMRFNEQSVHDFIKNNYITILEEIVKVSSATGKKKGELLLELDFFDSSKNGRGAPALQTPPKFKIADSKGYFEGSRPNEPDWFYKHIDRKCYEGNVPMFVRGLKDTYNRLTDSHLLVLVRPPDNQGFGVYRMQLQSSTTKNHMFSQQTIDAATKAIEDEDFDPLTSLFGEGSDDTRRLRRALGGPPDEASLDAVRAMLNMNFGGSF</sequence>
<dbReference type="Proteomes" id="UP001224775">
    <property type="component" value="Unassembled WGS sequence"/>
</dbReference>
<protein>
    <recommendedName>
        <fullName evidence="5">MYND-type domain-containing protein</fullName>
    </recommendedName>
</protein>
<evidence type="ECO:0000313" key="6">
    <source>
        <dbReference type="EMBL" id="KAK1740385.1"/>
    </source>
</evidence>
<dbReference type="EMBL" id="JATAAI010000015">
    <property type="protein sequence ID" value="KAK1740385.1"/>
    <property type="molecule type" value="Genomic_DNA"/>
</dbReference>
<dbReference type="InterPro" id="IPR002893">
    <property type="entry name" value="Znf_MYND"/>
</dbReference>
<reference evidence="6" key="1">
    <citation type="submission" date="2023-06" db="EMBL/GenBank/DDBJ databases">
        <title>Survivors Of The Sea: Transcriptome response of Skeletonema marinoi to long-term dormancy.</title>
        <authorList>
            <person name="Pinder M.I.M."/>
            <person name="Kourtchenko O."/>
            <person name="Robertson E.K."/>
            <person name="Larsson T."/>
            <person name="Maumus F."/>
            <person name="Osuna-Cruz C.M."/>
            <person name="Vancaester E."/>
            <person name="Stenow R."/>
            <person name="Vandepoele K."/>
            <person name="Ploug H."/>
            <person name="Bruchert V."/>
            <person name="Godhe A."/>
            <person name="Topel M."/>
        </authorList>
    </citation>
    <scope>NUCLEOTIDE SEQUENCE</scope>
    <source>
        <strain evidence="6">R05AC</strain>
    </source>
</reference>
<dbReference type="GO" id="GO:0005634">
    <property type="term" value="C:nucleus"/>
    <property type="evidence" value="ECO:0007669"/>
    <property type="project" value="TreeGrafter"/>
</dbReference>
<dbReference type="PANTHER" id="PTHR10237">
    <property type="entry name" value="DEFORMED EPIDERMAL AUTOREGULATORY FACTOR 1 HOMOLOG SUPPRESSIN"/>
    <property type="match status" value="1"/>
</dbReference>
<gene>
    <name evidence="6" type="ORF">QTG54_008480</name>
</gene>
<evidence type="ECO:0000256" key="4">
    <source>
        <dbReference type="PROSITE-ProRule" id="PRU00134"/>
    </source>
</evidence>
<proteinExistence type="predicted"/>
<accession>A0AAD9DC75</accession>
<dbReference type="SUPFAM" id="SSF144232">
    <property type="entry name" value="HIT/MYND zinc finger-like"/>
    <property type="match status" value="1"/>
</dbReference>
<dbReference type="Pfam" id="PF01753">
    <property type="entry name" value="zf-MYND"/>
    <property type="match status" value="1"/>
</dbReference>
<evidence type="ECO:0000259" key="5">
    <source>
        <dbReference type="PROSITE" id="PS50865"/>
    </source>
</evidence>
<dbReference type="InterPro" id="IPR024119">
    <property type="entry name" value="TF_DEAF-1"/>
</dbReference>
<dbReference type="Gene3D" id="6.10.140.2220">
    <property type="match status" value="1"/>
</dbReference>
<keyword evidence="7" id="KW-1185">Reference proteome</keyword>
<name>A0AAD9DC75_9STRA</name>
<evidence type="ECO:0000256" key="2">
    <source>
        <dbReference type="ARBA" id="ARBA00022771"/>
    </source>
</evidence>
<keyword evidence="1" id="KW-0479">Metal-binding</keyword>
<evidence type="ECO:0000256" key="3">
    <source>
        <dbReference type="ARBA" id="ARBA00022833"/>
    </source>
</evidence>
<keyword evidence="2 4" id="KW-0863">Zinc-finger</keyword>
<dbReference type="GO" id="GO:0008270">
    <property type="term" value="F:zinc ion binding"/>
    <property type="evidence" value="ECO:0007669"/>
    <property type="project" value="UniProtKB-KW"/>
</dbReference>